<dbReference type="EMBL" id="AAHASM010000032">
    <property type="protein sequence ID" value="EBU0358404.1"/>
    <property type="molecule type" value="Genomic_DNA"/>
</dbReference>
<reference evidence="1" key="1">
    <citation type="submission" date="2018-07" db="EMBL/GenBank/DDBJ databases">
        <authorList>
            <consortium name="PulseNet: The National Subtyping Network for Foodborne Disease Surveillance"/>
            <person name="Tarr C.L."/>
            <person name="Trees E."/>
            <person name="Katz L.S."/>
            <person name="Carleton-Romer H.A."/>
            <person name="Stroika S."/>
            <person name="Kucerova Z."/>
            <person name="Roache K.F."/>
            <person name="Sabol A.L."/>
            <person name="Besser J."/>
            <person name="Gerner-Smidt P."/>
        </authorList>
    </citation>
    <scope>NUCLEOTIDE SEQUENCE</scope>
    <source>
        <strain evidence="1">PNUSAS026164</strain>
    </source>
</reference>
<organism evidence="1">
    <name type="scientific">Salmonella enterica</name>
    <name type="common">Salmonella choleraesuis</name>
    <dbReference type="NCBI Taxonomy" id="28901"/>
    <lineage>
        <taxon>Bacteria</taxon>
        <taxon>Pseudomonadati</taxon>
        <taxon>Pseudomonadota</taxon>
        <taxon>Gammaproteobacteria</taxon>
        <taxon>Enterobacterales</taxon>
        <taxon>Enterobacteriaceae</taxon>
        <taxon>Salmonella</taxon>
    </lineage>
</organism>
<gene>
    <name evidence="1" type="ORF">CSF29_14265</name>
</gene>
<accession>A0A5Y1JRL0</accession>
<dbReference type="AlphaFoldDB" id="A0A5Y1JRL0"/>
<sequence length="145" mass="16867">MNSLPRQKIVFKQPDLCHHCQSHYVSDVKVITIEKNLSYGWKIHGKGTLHVECRCPMCGMMYTSTETMIPIECDSYLCPSCNDATNLEYKVCKIERNENDFTFEADISCKKCHKTNKISHALKRFLNIKKIEIKMTGIIIERFNE</sequence>
<evidence type="ECO:0000313" key="1">
    <source>
        <dbReference type="EMBL" id="EBU0358404.1"/>
    </source>
</evidence>
<dbReference type="RefSeq" id="WP_047656012.1">
    <property type="nucleotide sequence ID" value="NZ_MYMX01000029.1"/>
</dbReference>
<protein>
    <submittedName>
        <fullName evidence="1">Uncharacterized protein</fullName>
    </submittedName>
</protein>
<name>A0A5Y1JRL0_SALER</name>
<comment type="caution">
    <text evidence="1">The sequence shown here is derived from an EMBL/GenBank/DDBJ whole genome shotgun (WGS) entry which is preliminary data.</text>
</comment>
<proteinExistence type="predicted"/>